<evidence type="ECO:0000256" key="2">
    <source>
        <dbReference type="HAMAP-Rule" id="MF_00048"/>
    </source>
</evidence>
<dbReference type="GO" id="GO:0003676">
    <property type="term" value="F:nucleic acid binding"/>
    <property type="evidence" value="ECO:0007669"/>
    <property type="project" value="InterPro"/>
</dbReference>
<comment type="similarity">
    <text evidence="1 2">Belongs to the UPF0102 family.</text>
</comment>
<protein>
    <recommendedName>
        <fullName evidence="2">UPF0102 protein US91_C0006G0093</fullName>
    </recommendedName>
</protein>
<gene>
    <name evidence="3" type="ORF">US91_C0006G0093</name>
</gene>
<dbReference type="PANTHER" id="PTHR34039:SF1">
    <property type="entry name" value="UPF0102 PROTEIN YRAN"/>
    <property type="match status" value="1"/>
</dbReference>
<name>A0A0G0M9B3_9BACT</name>
<dbReference type="PANTHER" id="PTHR34039">
    <property type="entry name" value="UPF0102 PROTEIN YRAN"/>
    <property type="match status" value="1"/>
</dbReference>
<reference evidence="3 4" key="1">
    <citation type="journal article" date="2015" name="Nature">
        <title>rRNA introns, odd ribosomes, and small enigmatic genomes across a large radiation of phyla.</title>
        <authorList>
            <person name="Brown C.T."/>
            <person name="Hug L.A."/>
            <person name="Thomas B.C."/>
            <person name="Sharon I."/>
            <person name="Castelle C.J."/>
            <person name="Singh A."/>
            <person name="Wilkins M.J."/>
            <person name="Williams K.H."/>
            <person name="Banfield J.F."/>
        </authorList>
    </citation>
    <scope>NUCLEOTIDE SEQUENCE [LARGE SCALE GENOMIC DNA]</scope>
</reference>
<dbReference type="NCBIfam" id="NF009150">
    <property type="entry name" value="PRK12497.1-3"/>
    <property type="match status" value="1"/>
</dbReference>
<evidence type="ECO:0000313" key="4">
    <source>
        <dbReference type="Proteomes" id="UP000034022"/>
    </source>
</evidence>
<comment type="caution">
    <text evidence="3">The sequence shown here is derived from an EMBL/GenBank/DDBJ whole genome shotgun (WGS) entry which is preliminary data.</text>
</comment>
<dbReference type="EMBL" id="LBUU01000006">
    <property type="protein sequence ID" value="KKQ70254.1"/>
    <property type="molecule type" value="Genomic_DNA"/>
</dbReference>
<dbReference type="HAMAP" id="MF_00048">
    <property type="entry name" value="UPF0102"/>
    <property type="match status" value="1"/>
</dbReference>
<evidence type="ECO:0000256" key="1">
    <source>
        <dbReference type="ARBA" id="ARBA00006738"/>
    </source>
</evidence>
<dbReference type="InterPro" id="IPR003509">
    <property type="entry name" value="UPF0102_YraN-like"/>
</dbReference>
<dbReference type="Gene3D" id="3.40.1350.10">
    <property type="match status" value="1"/>
</dbReference>
<dbReference type="AlphaFoldDB" id="A0A0G0M9B3"/>
<dbReference type="Proteomes" id="UP000034022">
    <property type="component" value="Unassembled WGS sequence"/>
</dbReference>
<dbReference type="InterPro" id="IPR011856">
    <property type="entry name" value="tRNA_endonuc-like_dom_sf"/>
</dbReference>
<dbReference type="Pfam" id="PF02021">
    <property type="entry name" value="UPF0102"/>
    <property type="match status" value="1"/>
</dbReference>
<dbReference type="SUPFAM" id="SSF52980">
    <property type="entry name" value="Restriction endonuclease-like"/>
    <property type="match status" value="1"/>
</dbReference>
<dbReference type="CDD" id="cd20736">
    <property type="entry name" value="PoNe_Nuclease"/>
    <property type="match status" value="1"/>
</dbReference>
<dbReference type="InterPro" id="IPR011335">
    <property type="entry name" value="Restrct_endonuc-II-like"/>
</dbReference>
<sequence>MYKNKIIGDYGEDLACNYLCRHGYVVIERNYRFSHLEIDIIANFKEKIVFIEVKTRTSDRYGTADEAVNSKKTGNLNRAVCCYLSKNNIFHENIRLDLIAVDIDKIKKVAYIKHYKDIV</sequence>
<accession>A0A0G0M9B3</accession>
<organism evidence="3 4">
    <name type="scientific">Candidatus Falkowbacteria bacterium GW2011_GWE1_38_31</name>
    <dbReference type="NCBI Taxonomy" id="1618638"/>
    <lineage>
        <taxon>Bacteria</taxon>
        <taxon>Candidatus Falkowiibacteriota</taxon>
    </lineage>
</organism>
<evidence type="ECO:0000313" key="3">
    <source>
        <dbReference type="EMBL" id="KKQ70254.1"/>
    </source>
</evidence>
<proteinExistence type="inferred from homology"/>